<reference evidence="1 2" key="1">
    <citation type="journal article" date="2023" name="Nucleic Acids Res.">
        <title>The hologenome of Daphnia magna reveals possible DNA methylation and microbiome-mediated evolution of the host genome.</title>
        <authorList>
            <person name="Chaturvedi A."/>
            <person name="Li X."/>
            <person name="Dhandapani V."/>
            <person name="Marshall H."/>
            <person name="Kissane S."/>
            <person name="Cuenca-Cambronero M."/>
            <person name="Asole G."/>
            <person name="Calvet F."/>
            <person name="Ruiz-Romero M."/>
            <person name="Marangio P."/>
            <person name="Guigo R."/>
            <person name="Rago D."/>
            <person name="Mirbahai L."/>
            <person name="Eastwood N."/>
            <person name="Colbourne J.K."/>
            <person name="Zhou J."/>
            <person name="Mallon E."/>
            <person name="Orsini L."/>
        </authorList>
    </citation>
    <scope>NUCLEOTIDE SEQUENCE [LARGE SCALE GENOMIC DNA]</scope>
    <source>
        <strain evidence="1">LRV0_1</strain>
    </source>
</reference>
<organism evidence="1 2">
    <name type="scientific">Daphnia magna</name>
    <dbReference type="NCBI Taxonomy" id="35525"/>
    <lineage>
        <taxon>Eukaryota</taxon>
        <taxon>Metazoa</taxon>
        <taxon>Ecdysozoa</taxon>
        <taxon>Arthropoda</taxon>
        <taxon>Crustacea</taxon>
        <taxon>Branchiopoda</taxon>
        <taxon>Diplostraca</taxon>
        <taxon>Cladocera</taxon>
        <taxon>Anomopoda</taxon>
        <taxon>Daphniidae</taxon>
        <taxon>Daphnia</taxon>
    </lineage>
</organism>
<evidence type="ECO:0000313" key="1">
    <source>
        <dbReference type="EMBL" id="KAK4024287.1"/>
    </source>
</evidence>
<evidence type="ECO:0000313" key="2">
    <source>
        <dbReference type="Proteomes" id="UP001234178"/>
    </source>
</evidence>
<proteinExistence type="predicted"/>
<dbReference type="Proteomes" id="UP001234178">
    <property type="component" value="Unassembled WGS sequence"/>
</dbReference>
<protein>
    <submittedName>
        <fullName evidence="1">Uncharacterized protein</fullName>
    </submittedName>
</protein>
<keyword evidence="2" id="KW-1185">Reference proteome</keyword>
<gene>
    <name evidence="1" type="ORF">OUZ56_009671</name>
</gene>
<accession>A0ABR0AGN5</accession>
<dbReference type="EMBL" id="JAOYFB010000037">
    <property type="protein sequence ID" value="KAK4024287.1"/>
    <property type="molecule type" value="Genomic_DNA"/>
</dbReference>
<comment type="caution">
    <text evidence="1">The sequence shown here is derived from an EMBL/GenBank/DDBJ whole genome shotgun (WGS) entry which is preliminary data.</text>
</comment>
<name>A0ABR0AGN5_9CRUS</name>
<sequence length="92" mass="10834">MRTLNGQEAGYLPVELKFGILPPTHSRLWLLFPSYGPSNENVFSTFHIFFPSFSTFHRQRSKATTKDLLLDTQRFLSYVRKTTLKIFYNQFP</sequence>